<accession>A0A2K8SL64</accession>
<name>A0A2K8SL64_9NOSO</name>
<dbReference type="KEGG" id="nfl:COO91_02049"/>
<keyword evidence="2" id="KW-1185">Reference proteome</keyword>
<dbReference type="Proteomes" id="UP000232003">
    <property type="component" value="Chromosome"/>
</dbReference>
<evidence type="ECO:0000313" key="1">
    <source>
        <dbReference type="EMBL" id="AUB36148.1"/>
    </source>
</evidence>
<gene>
    <name evidence="1" type="ORF">COO91_02049</name>
</gene>
<dbReference type="AlphaFoldDB" id="A0A2K8SL64"/>
<organism evidence="1 2">
    <name type="scientific">Nostoc flagelliforme CCNUN1</name>
    <dbReference type="NCBI Taxonomy" id="2038116"/>
    <lineage>
        <taxon>Bacteria</taxon>
        <taxon>Bacillati</taxon>
        <taxon>Cyanobacteriota</taxon>
        <taxon>Cyanophyceae</taxon>
        <taxon>Nostocales</taxon>
        <taxon>Nostocaceae</taxon>
        <taxon>Nostoc</taxon>
    </lineage>
</organism>
<proteinExistence type="predicted"/>
<reference evidence="1 2" key="1">
    <citation type="submission" date="2017-11" db="EMBL/GenBank/DDBJ databases">
        <title>Complete genome of a free-living desiccation-tolerant cyanobacterium and its photosynthetic adaptation to extreme terrestrial habitat.</title>
        <authorList>
            <person name="Shang J."/>
        </authorList>
    </citation>
    <scope>NUCLEOTIDE SEQUENCE [LARGE SCALE GENOMIC DNA]</scope>
    <source>
        <strain evidence="1 2">CCNUN1</strain>
    </source>
</reference>
<dbReference type="EMBL" id="CP024785">
    <property type="protein sequence ID" value="AUB36148.1"/>
    <property type="molecule type" value="Genomic_DNA"/>
</dbReference>
<protein>
    <submittedName>
        <fullName evidence="1">Uncharacterized protein</fullName>
    </submittedName>
</protein>
<evidence type="ECO:0000313" key="2">
    <source>
        <dbReference type="Proteomes" id="UP000232003"/>
    </source>
</evidence>
<sequence>MVQPLRIHAFPAGSQENLQNSRRKTIPELGCIRQAAELGRLTR</sequence>